<keyword evidence="2" id="KW-1185">Reference proteome</keyword>
<reference evidence="1 2" key="1">
    <citation type="submission" date="2018-11" db="EMBL/GenBank/DDBJ databases">
        <title>Erythrobacter spongiae sp. nov., isolated from a marine sponge.</title>
        <authorList>
            <person name="Zhuang L."/>
            <person name="Luo L."/>
        </authorList>
    </citation>
    <scope>NUCLEOTIDE SEQUENCE [LARGE SCALE GENOMIC DNA]</scope>
    <source>
        <strain evidence="1 2">HN-E23</strain>
    </source>
</reference>
<dbReference type="GO" id="GO:0005506">
    <property type="term" value="F:iron ion binding"/>
    <property type="evidence" value="ECO:0007669"/>
    <property type="project" value="InterPro"/>
</dbReference>
<evidence type="ECO:0000313" key="2">
    <source>
        <dbReference type="Proteomes" id="UP000275232"/>
    </source>
</evidence>
<dbReference type="Proteomes" id="UP000275232">
    <property type="component" value="Unassembled WGS sequence"/>
</dbReference>
<gene>
    <name evidence="1" type="ORF">EG799_00535</name>
</gene>
<protein>
    <submittedName>
        <fullName evidence="1">Iron-sulfur cluster assembly scaffold protein</fullName>
    </submittedName>
</protein>
<dbReference type="InterPro" id="IPR002871">
    <property type="entry name" value="NIF_FeS_clus_asmbl_NifU_N"/>
</dbReference>
<dbReference type="Gene3D" id="3.90.1010.10">
    <property type="match status" value="1"/>
</dbReference>
<dbReference type="EMBL" id="RPFZ01000001">
    <property type="protein sequence ID" value="RPF70280.1"/>
    <property type="molecule type" value="Genomic_DNA"/>
</dbReference>
<sequence length="143" mass="14859">MSADRLYTPQMLAAAVELAAYPPRPGAALHARARAAACGSTLALDLDLDEGGNVAALGLRSHACAVGQASAAVFARHVRQRSRGEIVAAHAALRAWLAGEGALPDWPDLELIAAARDYPGRHEAILLPWKAALDALSSPPAAR</sequence>
<dbReference type="OrthoDB" id="7857113at2"/>
<name>A0A3N5CSJ2_9SPHN</name>
<proteinExistence type="predicted"/>
<dbReference type="SUPFAM" id="SSF82649">
    <property type="entry name" value="SufE/NifU"/>
    <property type="match status" value="1"/>
</dbReference>
<dbReference type="AlphaFoldDB" id="A0A3N5CSJ2"/>
<dbReference type="GO" id="GO:0016226">
    <property type="term" value="P:iron-sulfur cluster assembly"/>
    <property type="evidence" value="ECO:0007669"/>
    <property type="project" value="InterPro"/>
</dbReference>
<dbReference type="RefSeq" id="WP_123877587.1">
    <property type="nucleotide sequence ID" value="NZ_RPFZ01000001.1"/>
</dbReference>
<organism evidence="1 2">
    <name type="scientific">Aurantiacibacter spongiae</name>
    <dbReference type="NCBI Taxonomy" id="2488860"/>
    <lineage>
        <taxon>Bacteria</taxon>
        <taxon>Pseudomonadati</taxon>
        <taxon>Pseudomonadota</taxon>
        <taxon>Alphaproteobacteria</taxon>
        <taxon>Sphingomonadales</taxon>
        <taxon>Erythrobacteraceae</taxon>
        <taxon>Aurantiacibacter</taxon>
    </lineage>
</organism>
<accession>A0A3N5CSJ2</accession>
<comment type="caution">
    <text evidence="1">The sequence shown here is derived from an EMBL/GenBank/DDBJ whole genome shotgun (WGS) entry which is preliminary data.</text>
</comment>
<dbReference type="GO" id="GO:0051536">
    <property type="term" value="F:iron-sulfur cluster binding"/>
    <property type="evidence" value="ECO:0007669"/>
    <property type="project" value="InterPro"/>
</dbReference>
<evidence type="ECO:0000313" key="1">
    <source>
        <dbReference type="EMBL" id="RPF70280.1"/>
    </source>
</evidence>
<dbReference type="CDD" id="cd06664">
    <property type="entry name" value="IscU_like"/>
    <property type="match status" value="1"/>
</dbReference>